<feature type="chain" id="PRO_5006601599" evidence="1">
    <location>
        <begin position="22"/>
        <end position="331"/>
    </location>
</feature>
<evidence type="ECO:0000313" key="2">
    <source>
        <dbReference type="EMBL" id="ALO47462.1"/>
    </source>
</evidence>
<dbReference type="Gene3D" id="3.90.1530.10">
    <property type="entry name" value="Conserved hypothetical protein from pyrococcus furiosus pfu- 392566-001, ParB domain"/>
    <property type="match status" value="1"/>
</dbReference>
<dbReference type="Pfam" id="PF08857">
    <property type="entry name" value="ParBc_2"/>
    <property type="match status" value="1"/>
</dbReference>
<dbReference type="SUPFAM" id="SSF110849">
    <property type="entry name" value="ParB/Sulfiredoxin"/>
    <property type="match status" value="1"/>
</dbReference>
<keyword evidence="3" id="KW-1185">Reference proteome</keyword>
<evidence type="ECO:0000256" key="1">
    <source>
        <dbReference type="SAM" id="SignalP"/>
    </source>
</evidence>
<keyword evidence="1" id="KW-0732">Signal</keyword>
<dbReference type="InterPro" id="IPR036086">
    <property type="entry name" value="ParB/Sulfiredoxin_sf"/>
</dbReference>
<gene>
    <name evidence="2" type="ORF">PS2015_2831</name>
</gene>
<dbReference type="AlphaFoldDB" id="A0A0S2KGK3"/>
<dbReference type="CDD" id="cd16390">
    <property type="entry name" value="ParB_N_Srx_like"/>
    <property type="match status" value="1"/>
</dbReference>
<dbReference type="RefSeq" id="WP_169792326.1">
    <property type="nucleotide sequence ID" value="NZ_CP013189.1"/>
</dbReference>
<dbReference type="PATRIC" id="fig|1249552.3.peg.2858"/>
<proteinExistence type="predicted"/>
<dbReference type="KEGG" id="pspi:PS2015_2831"/>
<feature type="signal peptide" evidence="1">
    <location>
        <begin position="1"/>
        <end position="21"/>
    </location>
</feature>
<evidence type="ECO:0000313" key="3">
    <source>
        <dbReference type="Proteomes" id="UP000065641"/>
    </source>
</evidence>
<organism evidence="2 3">
    <name type="scientific">Pseudohongiella spirulinae</name>
    <dbReference type="NCBI Taxonomy" id="1249552"/>
    <lineage>
        <taxon>Bacteria</taxon>
        <taxon>Pseudomonadati</taxon>
        <taxon>Pseudomonadota</taxon>
        <taxon>Gammaproteobacteria</taxon>
        <taxon>Pseudomonadales</taxon>
        <taxon>Pseudohongiellaceae</taxon>
        <taxon>Pseudohongiella</taxon>
    </lineage>
</organism>
<dbReference type="EMBL" id="CP013189">
    <property type="protein sequence ID" value="ALO47462.1"/>
    <property type="molecule type" value="Genomic_DNA"/>
</dbReference>
<name>A0A0S2KGK3_9GAMM</name>
<accession>A0A0S2KGK3</accession>
<dbReference type="InterPro" id="IPR014956">
    <property type="entry name" value="ParBc_2"/>
</dbReference>
<reference evidence="2 3" key="1">
    <citation type="submission" date="2015-11" db="EMBL/GenBank/DDBJ databases">
        <authorList>
            <person name="Zhang Y."/>
            <person name="Guo Z."/>
        </authorList>
    </citation>
    <scope>NUCLEOTIDE SEQUENCE [LARGE SCALE GENOMIC DNA]</scope>
    <source>
        <strain evidence="2 3">KCTC 32221</strain>
    </source>
</reference>
<dbReference type="Proteomes" id="UP000065641">
    <property type="component" value="Chromosome"/>
</dbReference>
<protein>
    <submittedName>
        <fullName evidence="2">Inorganic pyrophosphatase</fullName>
    </submittedName>
</protein>
<sequence precursor="true">MIRLTALLTLGVMATINCLHADEIAEVSIDLLHPTQAFIAHDQVNYKLGRYRIDRQKLFDDLCETWGQGDDAIINDNSRSTDRSSFRCTLSDQTGFRLQDMKTAVRGPQGRLYLTDGHHTFSTFADFEETGPGLIVPVVITHDRSDLDEAAFWQWLQDNDLTWLYDADGQMIATADIPARLGRDSLADDAYRAALYFLRERVWNRPQPAMPFAEFYWAQHIRSHPHLQQPDLQSAQSWLRWLERITGHMLALPADTVIGPNGEGPDAMGRMSAEEVRALDSLVCDHGEPGRLALALAARGIPATCHALGQHAEHSIVLSAPDNDVTGLSWH</sequence>